<dbReference type="Gene3D" id="1.20.1070.10">
    <property type="entry name" value="Rhodopsin 7-helix transmembrane proteins"/>
    <property type="match status" value="1"/>
</dbReference>
<proteinExistence type="inferred from homology"/>
<evidence type="ECO:0000256" key="4">
    <source>
        <dbReference type="ARBA" id="ARBA00022989"/>
    </source>
</evidence>
<keyword evidence="8 9" id="KW-0807">Transducer</keyword>
<gene>
    <name evidence="13" type="primary">LOC116296007</name>
</gene>
<keyword evidence="12" id="KW-1185">Reference proteome</keyword>
<dbReference type="Pfam" id="PF00001">
    <property type="entry name" value="7tm_1"/>
    <property type="match status" value="1"/>
</dbReference>
<dbReference type="PROSITE" id="PS00237">
    <property type="entry name" value="G_PROTEIN_RECEP_F1_1"/>
    <property type="match status" value="1"/>
</dbReference>
<feature type="transmembrane region" description="Helical" evidence="10">
    <location>
        <begin position="34"/>
        <end position="59"/>
    </location>
</feature>
<keyword evidence="3 9" id="KW-0812">Transmembrane</keyword>
<evidence type="ECO:0000256" key="5">
    <source>
        <dbReference type="ARBA" id="ARBA00023040"/>
    </source>
</evidence>
<evidence type="ECO:0000256" key="1">
    <source>
        <dbReference type="ARBA" id="ARBA00004651"/>
    </source>
</evidence>
<feature type="domain" description="G-protein coupled receptors family 1 profile" evidence="11">
    <location>
        <begin position="50"/>
        <end position="309"/>
    </location>
</feature>
<evidence type="ECO:0000256" key="3">
    <source>
        <dbReference type="ARBA" id="ARBA00022692"/>
    </source>
</evidence>
<evidence type="ECO:0000313" key="12">
    <source>
        <dbReference type="Proteomes" id="UP000515163"/>
    </source>
</evidence>
<evidence type="ECO:0000256" key="10">
    <source>
        <dbReference type="SAM" id="Phobius"/>
    </source>
</evidence>
<keyword evidence="6 10" id="KW-0472">Membrane</keyword>
<reference evidence="13" key="1">
    <citation type="submission" date="2025-08" db="UniProtKB">
        <authorList>
            <consortium name="RefSeq"/>
        </authorList>
    </citation>
    <scope>IDENTIFICATION</scope>
    <source>
        <tissue evidence="13">Tentacle</tissue>
    </source>
</reference>
<evidence type="ECO:0000313" key="13">
    <source>
        <dbReference type="RefSeq" id="XP_031559832.1"/>
    </source>
</evidence>
<dbReference type="OrthoDB" id="10034726at2759"/>
<organism evidence="12 13">
    <name type="scientific">Actinia tenebrosa</name>
    <name type="common">Australian red waratah sea anemone</name>
    <dbReference type="NCBI Taxonomy" id="6105"/>
    <lineage>
        <taxon>Eukaryota</taxon>
        <taxon>Metazoa</taxon>
        <taxon>Cnidaria</taxon>
        <taxon>Anthozoa</taxon>
        <taxon>Hexacorallia</taxon>
        <taxon>Actiniaria</taxon>
        <taxon>Actiniidae</taxon>
        <taxon>Actinia</taxon>
    </lineage>
</organism>
<evidence type="ECO:0000256" key="6">
    <source>
        <dbReference type="ARBA" id="ARBA00023136"/>
    </source>
</evidence>
<feature type="transmembrane region" description="Helical" evidence="10">
    <location>
        <begin position="71"/>
        <end position="91"/>
    </location>
</feature>
<feature type="transmembrane region" description="Helical" evidence="10">
    <location>
        <begin position="257"/>
        <end position="278"/>
    </location>
</feature>
<evidence type="ECO:0000256" key="7">
    <source>
        <dbReference type="ARBA" id="ARBA00023170"/>
    </source>
</evidence>
<feature type="transmembrane region" description="Helical" evidence="10">
    <location>
        <begin position="293"/>
        <end position="313"/>
    </location>
</feature>
<evidence type="ECO:0000256" key="8">
    <source>
        <dbReference type="ARBA" id="ARBA00023224"/>
    </source>
</evidence>
<name>A0A6P8I4J4_ACTTE</name>
<keyword evidence="7 9" id="KW-0675">Receptor</keyword>
<feature type="transmembrane region" description="Helical" evidence="10">
    <location>
        <begin position="111"/>
        <end position="132"/>
    </location>
</feature>
<keyword evidence="2" id="KW-1003">Cell membrane</keyword>
<dbReference type="InterPro" id="IPR017452">
    <property type="entry name" value="GPCR_Rhodpsn_7TM"/>
</dbReference>
<dbReference type="PANTHER" id="PTHR22752">
    <property type="entry name" value="G PROTEIN-COUPLED RECEPTOR"/>
    <property type="match status" value="1"/>
</dbReference>
<dbReference type="PROSITE" id="PS50262">
    <property type="entry name" value="G_PROTEIN_RECEP_F1_2"/>
    <property type="match status" value="1"/>
</dbReference>
<feature type="transmembrane region" description="Helical" evidence="10">
    <location>
        <begin position="153"/>
        <end position="175"/>
    </location>
</feature>
<sequence length="368" mass="42231">MSPLKAMDSSPSSSDLRSNGTSKFHGFISNSGDAITAIAFVIVILFTVFGSLLIVLSIIRNKTTKLRYTNHCYIMSLAFGNLLMAIIVMPIRVMSFLDKPGWIERAELCQIYSVMFVFCCTITVLSMAAMSVDRYFSIPRSARYQKMLSSCRVFTLIAFLWVIAVIVSFPPANFHSSESPRPTWDCKLNQIYSRPYVYCFVVIEVLVPVILMLVIHCRITKARMNHFRSVDISGRKVKNLDYSEAPTLTQEATWARVVMKVLFSFIIFWIPRCIFLLLDNSQYGSIHEAADGVTEILTYCFGASLALLLANCCEDYKTEMMFMLCPFMWYHRREHKRRYQINQPNRVTPGVTPLTMYRQYSNSSLHPR</sequence>
<evidence type="ECO:0000256" key="2">
    <source>
        <dbReference type="ARBA" id="ARBA00022475"/>
    </source>
</evidence>
<dbReference type="PRINTS" id="PR00237">
    <property type="entry name" value="GPCRRHODOPSN"/>
</dbReference>
<feature type="transmembrane region" description="Helical" evidence="10">
    <location>
        <begin position="195"/>
        <end position="215"/>
    </location>
</feature>
<comment type="subcellular location">
    <subcellularLocation>
        <location evidence="1">Cell membrane</location>
        <topology evidence="1">Multi-pass membrane protein</topology>
    </subcellularLocation>
</comment>
<dbReference type="SUPFAM" id="SSF81321">
    <property type="entry name" value="Family A G protein-coupled receptor-like"/>
    <property type="match status" value="1"/>
</dbReference>
<dbReference type="InterPro" id="IPR000276">
    <property type="entry name" value="GPCR_Rhodpsn"/>
</dbReference>
<dbReference type="AlphaFoldDB" id="A0A6P8I4J4"/>
<evidence type="ECO:0000256" key="9">
    <source>
        <dbReference type="RuleBase" id="RU000688"/>
    </source>
</evidence>
<protein>
    <submittedName>
        <fullName evidence="13">Galanin receptor type 1-like</fullName>
    </submittedName>
</protein>
<dbReference type="KEGG" id="aten:116296007"/>
<comment type="similarity">
    <text evidence="9">Belongs to the G-protein coupled receptor 1 family.</text>
</comment>
<dbReference type="GO" id="GO:0004930">
    <property type="term" value="F:G protein-coupled receptor activity"/>
    <property type="evidence" value="ECO:0007669"/>
    <property type="project" value="UniProtKB-KW"/>
</dbReference>
<dbReference type="GO" id="GO:0005886">
    <property type="term" value="C:plasma membrane"/>
    <property type="evidence" value="ECO:0007669"/>
    <property type="project" value="UniProtKB-SubCell"/>
</dbReference>
<accession>A0A6P8I4J4</accession>
<keyword evidence="5 9" id="KW-0297">G-protein coupled receptor</keyword>
<keyword evidence="4 10" id="KW-1133">Transmembrane helix</keyword>
<dbReference type="RefSeq" id="XP_031559832.1">
    <property type="nucleotide sequence ID" value="XM_031703972.1"/>
</dbReference>
<evidence type="ECO:0000259" key="11">
    <source>
        <dbReference type="PROSITE" id="PS50262"/>
    </source>
</evidence>
<dbReference type="Proteomes" id="UP000515163">
    <property type="component" value="Unplaced"/>
</dbReference>
<dbReference type="InParanoid" id="A0A6P8I4J4"/>
<dbReference type="GeneID" id="116296007"/>